<dbReference type="EMBL" id="CP081303">
    <property type="protein sequence ID" value="QZE13948.1"/>
    <property type="molecule type" value="Genomic_DNA"/>
</dbReference>
<name>A0AC61NEE2_9BACT</name>
<proteinExistence type="predicted"/>
<gene>
    <name evidence="1" type="ORF">K4L44_15680</name>
</gene>
<dbReference type="Proteomes" id="UP000826212">
    <property type="component" value="Chromosome"/>
</dbReference>
<organism evidence="1 2">
    <name type="scientific">Halosquirtibacter laminarini</name>
    <dbReference type="NCBI Taxonomy" id="3374600"/>
    <lineage>
        <taxon>Bacteria</taxon>
        <taxon>Pseudomonadati</taxon>
        <taxon>Bacteroidota</taxon>
        <taxon>Bacteroidia</taxon>
        <taxon>Marinilabiliales</taxon>
        <taxon>Prolixibacteraceae</taxon>
        <taxon>Halosquirtibacter</taxon>
    </lineage>
</organism>
<keyword evidence="1" id="KW-0378">Hydrolase</keyword>
<evidence type="ECO:0000313" key="1">
    <source>
        <dbReference type="EMBL" id="QZE13948.1"/>
    </source>
</evidence>
<reference evidence="1" key="1">
    <citation type="submission" date="2021-08" db="EMBL/GenBank/DDBJ databases">
        <title>Novel anaerobic bacterium isolated from sea squirt in East Sea, Republic of Korea.</title>
        <authorList>
            <person name="Nguyen T.H."/>
            <person name="Li Z."/>
            <person name="Lee Y.-J."/>
            <person name="Ko J."/>
            <person name="Kim S.-G."/>
        </authorList>
    </citation>
    <scope>NUCLEOTIDE SEQUENCE</scope>
    <source>
        <strain evidence="1">KCTC 25031</strain>
    </source>
</reference>
<keyword evidence="2" id="KW-1185">Reference proteome</keyword>
<sequence length="879" mass="101848">MKTLILIILCSLSIAVVVGQGSHKATGPIHLKVDYLEQNIAVNSIAPQFSWEIPHEIKNQKKYQIVIQRLTKNGIKKIWTSKWIHSNNNTFRYTGKKLTDHSYYKWRVRVKDSLGIKSNWSRYNLFSTSFIGKETIPDAFLISHPNKKMRSPAFLKDIYIHRKIRYAKIYMASLGWTKLSINGVEIPNQHMSPAASEYEKRMLYDTKDITDELKIGKNNLHFQLSEGFGAYSIPDSTRFFNLRRKQTEKKPSLLASIFIKYEDGSDEYLYSDKTWFTNSGTLRYSNLYGGEDIDLCQNTNKDWIHVVCDKPTSKISPTKITDIKVQEEIKPIKRININKNTIIYDLGTTVTGWWKLKVRGERTDKITIRGSEKLQGKYFNGFINNKSRLNFTDNHSGQYYFRDRKTTFLLKNKDTIDLEPSFFIHSFRYIQIDLSSDNIDIIDLKGIRANHDYPITSRFKSSSEYLNKLYKNASNTFFGGINQFPLSNPNSEIYPWTGDVSCYWESLDAMTEMTSFWIKWLQDIKDSQHTDGSIPETAPNYRDLNHASEPAWSQDYINLILGVYHRTGDQSILEKHINSVKRLIDYYTNNKNQILKLGMWGDHMQPSTYGIMNSRGQTSEIIPFISTSIYHRMLCQFIEMGKVTGNLKWVKEYSIIAKETKRQFTEYFWNDSLKIYNPNNQNKKYDNTQTINAIALQCKIVPDSIILNVHNTLMKNITVTHNYKLTTGIHGTKALFDVLERNGDSRILYKILMDEHYPGWRYQIDKGATSLWQSFSGNGDLSHAMFGGPPIRFIFRNILGVHADYIGINKTIDIKPFIPNNLESAEGVVNTFAGNIDVSWKKVDHKILFKIIIPGNINAKFKYKEVIKYLKPGVHNIII</sequence>
<accession>A0AC61NEE2</accession>
<protein>
    <submittedName>
        <fullName evidence="1">Glycoside hydrolase family 78 protein</fullName>
    </submittedName>
</protein>
<evidence type="ECO:0000313" key="2">
    <source>
        <dbReference type="Proteomes" id="UP000826212"/>
    </source>
</evidence>